<dbReference type="PANTHER" id="PTHR48098">
    <property type="entry name" value="ENTEROCHELIN ESTERASE-RELATED"/>
    <property type="match status" value="1"/>
</dbReference>
<dbReference type="InterPro" id="IPR050583">
    <property type="entry name" value="Mycobacterial_A85_antigen"/>
</dbReference>
<name>A0A928YUG9_9GAMM</name>
<dbReference type="AlphaFoldDB" id="A0A928YUG9"/>
<dbReference type="Pfam" id="PF00756">
    <property type="entry name" value="Esterase"/>
    <property type="match status" value="1"/>
</dbReference>
<dbReference type="Gene3D" id="3.40.50.1820">
    <property type="entry name" value="alpha/beta hydrolase"/>
    <property type="match status" value="1"/>
</dbReference>
<keyword evidence="2" id="KW-1185">Reference proteome</keyword>
<dbReference type="EMBL" id="PRDL01000001">
    <property type="protein sequence ID" value="MBE8717989.1"/>
    <property type="molecule type" value="Genomic_DNA"/>
</dbReference>
<accession>A0A928YUG9</accession>
<sequence>MISGCQTAQQPVSQGAHNDNAALPVKHFDSEKRAEHQGALQELRYKSTTVGVERRLQVYTPPGYDPKKRYPVLYLLHGIGGDEYEWSRFGNLQAVMDNLYAEGIAEPMLVVLPNGRAQQNDRAEGNLFEHAPAFAVFEQDLLVDIIPFIESRYAVKNSAESRAIAGLSMGGGQALNIGLSHTDKFAWVGGFSAAPNTRPPAMLVPDPAKLNRQLKLLYVACGDSDQLFHVSDTLHKYLDRNQVDHRWTVYPQGKHDWHVWKQDLWFFAQQLFK</sequence>
<evidence type="ECO:0000313" key="2">
    <source>
        <dbReference type="Proteomes" id="UP000652567"/>
    </source>
</evidence>
<comment type="caution">
    <text evidence="1">The sequence shown here is derived from an EMBL/GenBank/DDBJ whole genome shotgun (WGS) entry which is preliminary data.</text>
</comment>
<proteinExistence type="predicted"/>
<dbReference type="Proteomes" id="UP000652567">
    <property type="component" value="Unassembled WGS sequence"/>
</dbReference>
<protein>
    <submittedName>
        <fullName evidence="1">Esterase family protein</fullName>
    </submittedName>
</protein>
<organism evidence="1 2">
    <name type="scientific">Cellvibrio polysaccharolyticus</name>
    <dbReference type="NCBI Taxonomy" id="2082724"/>
    <lineage>
        <taxon>Bacteria</taxon>
        <taxon>Pseudomonadati</taxon>
        <taxon>Pseudomonadota</taxon>
        <taxon>Gammaproteobacteria</taxon>
        <taxon>Cellvibrionales</taxon>
        <taxon>Cellvibrionaceae</taxon>
        <taxon>Cellvibrio</taxon>
    </lineage>
</organism>
<dbReference type="SUPFAM" id="SSF53474">
    <property type="entry name" value="alpha/beta-Hydrolases"/>
    <property type="match status" value="1"/>
</dbReference>
<reference evidence="1" key="1">
    <citation type="submission" date="2018-07" db="EMBL/GenBank/DDBJ databases">
        <title>Genome assembly of strain Ka43.</title>
        <authorList>
            <person name="Kukolya J."/>
            <person name="Nagy I."/>
            <person name="Horvath B."/>
            <person name="Toth A."/>
        </authorList>
    </citation>
    <scope>NUCLEOTIDE SEQUENCE</scope>
    <source>
        <strain evidence="1">KB43</strain>
    </source>
</reference>
<dbReference type="GO" id="GO:0016747">
    <property type="term" value="F:acyltransferase activity, transferring groups other than amino-acyl groups"/>
    <property type="evidence" value="ECO:0007669"/>
    <property type="project" value="TreeGrafter"/>
</dbReference>
<dbReference type="InterPro" id="IPR000801">
    <property type="entry name" value="Esterase-like"/>
</dbReference>
<dbReference type="PANTHER" id="PTHR48098:SF1">
    <property type="entry name" value="DIACYLGLYCEROL ACYLTRANSFERASE_MYCOLYLTRANSFERASE AG85A"/>
    <property type="match status" value="1"/>
</dbReference>
<evidence type="ECO:0000313" key="1">
    <source>
        <dbReference type="EMBL" id="MBE8717989.1"/>
    </source>
</evidence>
<gene>
    <name evidence="1" type="ORF">C4F51_12415</name>
</gene>
<dbReference type="InterPro" id="IPR029058">
    <property type="entry name" value="AB_hydrolase_fold"/>
</dbReference>